<name>A0A1Y2CG41_9FUNG</name>
<evidence type="ECO:0000313" key="2">
    <source>
        <dbReference type="Proteomes" id="UP000193642"/>
    </source>
</evidence>
<protein>
    <submittedName>
        <fullName evidence="1">Uncharacterized protein</fullName>
    </submittedName>
</protein>
<evidence type="ECO:0000313" key="1">
    <source>
        <dbReference type="EMBL" id="ORY46010.1"/>
    </source>
</evidence>
<accession>A0A1Y2CG41</accession>
<keyword evidence="2" id="KW-1185">Reference proteome</keyword>
<sequence>MGDYVVFLVFLSFNIQTNVCLPTLVGFSPLTILSLLDMLANLGLSTWFEKVIQLVPSIFFESGTFNHMRAVQDFHE</sequence>
<reference evidence="1 2" key="1">
    <citation type="submission" date="2016-07" db="EMBL/GenBank/DDBJ databases">
        <title>Pervasive Adenine N6-methylation of Active Genes in Fungi.</title>
        <authorList>
            <consortium name="DOE Joint Genome Institute"/>
            <person name="Mondo S.J."/>
            <person name="Dannebaum R.O."/>
            <person name="Kuo R.C."/>
            <person name="Labutti K."/>
            <person name="Haridas S."/>
            <person name="Kuo A."/>
            <person name="Salamov A."/>
            <person name="Ahrendt S.R."/>
            <person name="Lipzen A."/>
            <person name="Sullivan W."/>
            <person name="Andreopoulos W.B."/>
            <person name="Clum A."/>
            <person name="Lindquist E."/>
            <person name="Daum C."/>
            <person name="Ramamoorthy G.K."/>
            <person name="Gryganskyi A."/>
            <person name="Culley D."/>
            <person name="Magnuson J.K."/>
            <person name="James T.Y."/>
            <person name="O'Malley M.A."/>
            <person name="Stajich J.E."/>
            <person name="Spatafora J.W."/>
            <person name="Visel A."/>
            <person name="Grigoriev I.V."/>
        </authorList>
    </citation>
    <scope>NUCLEOTIDE SEQUENCE [LARGE SCALE GENOMIC DNA]</scope>
    <source>
        <strain evidence="1 2">JEL800</strain>
    </source>
</reference>
<organism evidence="1 2">
    <name type="scientific">Rhizoclosmatium globosum</name>
    <dbReference type="NCBI Taxonomy" id="329046"/>
    <lineage>
        <taxon>Eukaryota</taxon>
        <taxon>Fungi</taxon>
        <taxon>Fungi incertae sedis</taxon>
        <taxon>Chytridiomycota</taxon>
        <taxon>Chytridiomycota incertae sedis</taxon>
        <taxon>Chytridiomycetes</taxon>
        <taxon>Chytridiales</taxon>
        <taxon>Chytriomycetaceae</taxon>
        <taxon>Rhizoclosmatium</taxon>
    </lineage>
</organism>
<gene>
    <name evidence="1" type="ORF">BCR33DRAFT_158045</name>
</gene>
<dbReference type="AlphaFoldDB" id="A0A1Y2CG41"/>
<dbReference type="EMBL" id="MCGO01000018">
    <property type="protein sequence ID" value="ORY46010.1"/>
    <property type="molecule type" value="Genomic_DNA"/>
</dbReference>
<comment type="caution">
    <text evidence="1">The sequence shown here is derived from an EMBL/GenBank/DDBJ whole genome shotgun (WGS) entry which is preliminary data.</text>
</comment>
<dbReference type="Proteomes" id="UP000193642">
    <property type="component" value="Unassembled WGS sequence"/>
</dbReference>
<proteinExistence type="predicted"/>